<evidence type="ECO:0000313" key="3">
    <source>
        <dbReference type="EMBL" id="KAK5627318.1"/>
    </source>
</evidence>
<keyword evidence="2" id="KW-0732">Signal</keyword>
<dbReference type="EMBL" id="JAWHQM010000005">
    <property type="protein sequence ID" value="KAK5627318.1"/>
    <property type="molecule type" value="Genomic_DNA"/>
</dbReference>
<dbReference type="AlphaFoldDB" id="A0AAN7UFG9"/>
<dbReference type="Proteomes" id="UP001305414">
    <property type="component" value="Unassembled WGS sequence"/>
</dbReference>
<feature type="signal peptide" evidence="2">
    <location>
        <begin position="1"/>
        <end position="18"/>
    </location>
</feature>
<proteinExistence type="predicted"/>
<feature type="region of interest" description="Disordered" evidence="1">
    <location>
        <begin position="75"/>
        <end position="102"/>
    </location>
</feature>
<sequence length="102" mass="11062">MYGSTILATFLGASTVFAAPTWPLLHPGLTNTVGRETVADYFNLLAQKIDIAKLSSSLPKCDVSKAKIPTCKFPHNKNSKITADTISSTRQPTPNTRLRARS</sequence>
<gene>
    <name evidence="3" type="ORF">RRF57_003033</name>
</gene>
<name>A0AAN7UFG9_9PEZI</name>
<evidence type="ECO:0000256" key="2">
    <source>
        <dbReference type="SAM" id="SignalP"/>
    </source>
</evidence>
<keyword evidence="4" id="KW-1185">Reference proteome</keyword>
<comment type="caution">
    <text evidence="3">The sequence shown here is derived from an EMBL/GenBank/DDBJ whole genome shotgun (WGS) entry which is preliminary data.</text>
</comment>
<feature type="compositionally biased region" description="Polar residues" evidence="1">
    <location>
        <begin position="79"/>
        <end position="96"/>
    </location>
</feature>
<organism evidence="3 4">
    <name type="scientific">Xylaria bambusicola</name>
    <dbReference type="NCBI Taxonomy" id="326684"/>
    <lineage>
        <taxon>Eukaryota</taxon>
        <taxon>Fungi</taxon>
        <taxon>Dikarya</taxon>
        <taxon>Ascomycota</taxon>
        <taxon>Pezizomycotina</taxon>
        <taxon>Sordariomycetes</taxon>
        <taxon>Xylariomycetidae</taxon>
        <taxon>Xylariales</taxon>
        <taxon>Xylariaceae</taxon>
        <taxon>Xylaria</taxon>
    </lineage>
</organism>
<evidence type="ECO:0000256" key="1">
    <source>
        <dbReference type="SAM" id="MobiDB-lite"/>
    </source>
</evidence>
<feature type="chain" id="PRO_5042992360" evidence="2">
    <location>
        <begin position="19"/>
        <end position="102"/>
    </location>
</feature>
<evidence type="ECO:0000313" key="4">
    <source>
        <dbReference type="Proteomes" id="UP001305414"/>
    </source>
</evidence>
<accession>A0AAN7UFG9</accession>
<protein>
    <submittedName>
        <fullName evidence="3">Uncharacterized protein</fullName>
    </submittedName>
</protein>
<reference evidence="3 4" key="1">
    <citation type="submission" date="2023-10" db="EMBL/GenBank/DDBJ databases">
        <title>Draft genome sequence of Xylaria bambusicola isolate GMP-LS, the root and basal stem rot pathogen of sugarcane in Indonesia.</title>
        <authorList>
            <person name="Selvaraj P."/>
            <person name="Muralishankar V."/>
            <person name="Muruganantham S."/>
            <person name="Sp S."/>
            <person name="Haryani S."/>
            <person name="Lau K.J.X."/>
            <person name="Naqvi N.I."/>
        </authorList>
    </citation>
    <scope>NUCLEOTIDE SEQUENCE [LARGE SCALE GENOMIC DNA]</scope>
    <source>
        <strain evidence="3">GMP-LS</strain>
    </source>
</reference>